<feature type="domain" description="Translocation and assembly module TamB C-terminal" evidence="6">
    <location>
        <begin position="836"/>
        <end position="1019"/>
    </location>
</feature>
<evidence type="ECO:0000256" key="2">
    <source>
        <dbReference type="ARBA" id="ARBA00022692"/>
    </source>
</evidence>
<dbReference type="RefSeq" id="WP_377905738.1">
    <property type="nucleotide sequence ID" value="NZ_JBHRZS010000007.1"/>
</dbReference>
<evidence type="ECO:0000256" key="3">
    <source>
        <dbReference type="ARBA" id="ARBA00022989"/>
    </source>
</evidence>
<feature type="domain" description="Translocation and assembly module TamB C-terminal" evidence="6">
    <location>
        <begin position="1032"/>
        <end position="1444"/>
    </location>
</feature>
<comment type="subcellular location">
    <subcellularLocation>
        <location evidence="1">Membrane</location>
        <topology evidence="1">Single-pass membrane protein</topology>
    </subcellularLocation>
</comment>
<dbReference type="InterPro" id="IPR007452">
    <property type="entry name" value="TamB_C"/>
</dbReference>
<keyword evidence="2 5" id="KW-0812">Transmembrane</keyword>
<evidence type="ECO:0000256" key="1">
    <source>
        <dbReference type="ARBA" id="ARBA00004167"/>
    </source>
</evidence>
<organism evidence="7 8">
    <name type="scientific">Algoriphagus namhaensis</name>
    <dbReference type="NCBI Taxonomy" id="915353"/>
    <lineage>
        <taxon>Bacteria</taxon>
        <taxon>Pseudomonadati</taxon>
        <taxon>Bacteroidota</taxon>
        <taxon>Cytophagia</taxon>
        <taxon>Cytophagales</taxon>
        <taxon>Cyclobacteriaceae</taxon>
        <taxon>Algoriphagus</taxon>
    </lineage>
</organism>
<name>A0ABV8AQV9_9BACT</name>
<dbReference type="PANTHER" id="PTHR36985:SF1">
    <property type="entry name" value="TRANSLOCATION AND ASSEMBLY MODULE SUBUNIT TAMB"/>
    <property type="match status" value="1"/>
</dbReference>
<dbReference type="PANTHER" id="PTHR36985">
    <property type="entry name" value="TRANSLOCATION AND ASSEMBLY MODULE SUBUNIT TAMB"/>
    <property type="match status" value="1"/>
</dbReference>
<keyword evidence="3 5" id="KW-1133">Transmembrane helix</keyword>
<evidence type="ECO:0000259" key="6">
    <source>
        <dbReference type="Pfam" id="PF04357"/>
    </source>
</evidence>
<keyword evidence="8" id="KW-1185">Reference proteome</keyword>
<reference evidence="8" key="1">
    <citation type="journal article" date="2019" name="Int. J. Syst. Evol. Microbiol.">
        <title>The Global Catalogue of Microorganisms (GCM) 10K type strain sequencing project: providing services to taxonomists for standard genome sequencing and annotation.</title>
        <authorList>
            <consortium name="The Broad Institute Genomics Platform"/>
            <consortium name="The Broad Institute Genome Sequencing Center for Infectious Disease"/>
            <person name="Wu L."/>
            <person name="Ma J."/>
        </authorList>
    </citation>
    <scope>NUCLEOTIDE SEQUENCE [LARGE SCALE GENOMIC DNA]</scope>
    <source>
        <strain evidence="8">CCUG 60523</strain>
    </source>
</reference>
<keyword evidence="4 5" id="KW-0472">Membrane</keyword>
<evidence type="ECO:0000256" key="4">
    <source>
        <dbReference type="ARBA" id="ARBA00023136"/>
    </source>
</evidence>
<evidence type="ECO:0000256" key="5">
    <source>
        <dbReference type="SAM" id="Phobius"/>
    </source>
</evidence>
<protein>
    <submittedName>
        <fullName evidence="7">Translocation/assembly module TamB domain-containing protein</fullName>
    </submittedName>
</protein>
<gene>
    <name evidence="7" type="ORF">ACFOSV_09360</name>
</gene>
<sequence length="1531" mass="171453">MEKNSKVTDFLYKALRVLLRVVFSLILFFILFALSLQITVVQNFMVDKATAYLNQKGEFKTEIGHITLSWWDVLKLENVSIRDHRDSIMISAENLTADFDILSILPPGDILIDQIRIETGKVQLITHQGDSLVNINRWTTELAELFGSSSSSGSGPAFGIGEIELRQMQFALLNLNQPPIEKGLDYNRLQFEGITANASDFSFEDGTIKLNIGLLTGIEINSDLNIREFRTNFTFSQRQMIFDELDLKSENSRIQNYLRFDYDSVGSFSNFIEDVVLTINMEETVLDLSDLILFAPSLPNIEDQIIITGEVTGTVSDLTSEEFLLRLGQKTEVFGSFQLDGLPDIEETYIRLSLQNSRVLASDLGPYLPDSVRRQVAKFREIRLDADFAGYLRRFDTNGEFKTSIGNVSGRVRFDETGDLPTLVTNVSVERLNLGVIAENPELLQLISLEGRVNLKGNTAENIVIDMDANISQLGLNRYNFTNIQTDAEYGLNLFKGSISINDPNLRMAANGSVNLNPSVDSIRMNVSVDSAVLHQINLSEKEAFLSGNIELDTKGTRLDDIQGIGRFKNIQAGYEGRFLDIGDFNFQSLFAGGTRTISINSDYLVAGASGQFNLEQMSRDLPILFDQYLSIILNEEQPIANLEENFSENYSADLNVRLIDVNPIIQLFEPKLSLSPNTILEGAFYQTPENTVFNFFTSIDELTYDNYKAKEINVDFNTSKIINSEDILASFYVYSKSQSLSDELDFTNLGFEAIWDQNQMNLDFSLDQDSTQSSARINAIAKFSSESTTFNFAPSVLQVLNKNWEFDPKNEIKIRQEGVQIENLKIVNGEQFLALEGKISENPEDQLNLAINKVDISILNTLTLQNFDGIADGLITLQNGYTNPEIEGSLGVENLEINAFPIGDIVGSAQVEGDRMLVSLENVRSNKKTFDLKGSVGLENKDLAIQVKLDGTNLVTLEPFLSKYVSNLSGSTTGNLEFSGTLDAPVVLGSTDISQGKMKINFLQTTYQIDGGIVLTEGQISFRELIFLDINGNRANFQGGINHKNFSDFNLNIGSDLTNFQVLNTQESDNESFYGEAYVTGTLEVIGSTNNLDINARARSQPNTKIFIPLSSSTTQVQEDFIRIINIRDTVRIQEILEVEDRLDIQNVRMNFVLDITPDALTEIIIDPKTNEGIQGRGRGVLTLNIDTQGNFGLSGTYEITQGLYNFSLYNVVNKQFNIQPGGRITWFGDPYEGLMDITAEYVENVSLQPILAATTIDDQSSQNTRRYPVKVVMDLNGELLSPDIEFGFDFSEFPSSGDFQTTIAAFQNRIANDEQEMNRQVFSVILTKSFSPEGQFSGVTNISSSLGQLLSAQLNNFLGQVDKNLEVDFDVNALDQNTLETFQLSVAYTFLDGRLRVSRDGGFTDNNGNADAASIIGDWQAEYTLTEDGVYRIRIFNKNNFNTFTSLSLSQNVATYGVAFSQNVSFNSFSELFKKITQKKKDKLRLNDNDDYLRYEDGQEWKPINLDRLDERYDSLQNVRKNIPPESDN</sequence>
<dbReference type="Proteomes" id="UP001595805">
    <property type="component" value="Unassembled WGS sequence"/>
</dbReference>
<accession>A0ABV8AQV9</accession>
<evidence type="ECO:0000313" key="8">
    <source>
        <dbReference type="Proteomes" id="UP001595805"/>
    </source>
</evidence>
<feature type="transmembrane region" description="Helical" evidence="5">
    <location>
        <begin position="21"/>
        <end position="40"/>
    </location>
</feature>
<proteinExistence type="predicted"/>
<evidence type="ECO:0000313" key="7">
    <source>
        <dbReference type="EMBL" id="MFC3880382.1"/>
    </source>
</evidence>
<comment type="caution">
    <text evidence="7">The sequence shown here is derived from an EMBL/GenBank/DDBJ whole genome shotgun (WGS) entry which is preliminary data.</text>
</comment>
<dbReference type="Pfam" id="PF04357">
    <property type="entry name" value="TamB"/>
    <property type="match status" value="2"/>
</dbReference>
<dbReference type="EMBL" id="JBHRZS010000007">
    <property type="protein sequence ID" value="MFC3880382.1"/>
    <property type="molecule type" value="Genomic_DNA"/>
</dbReference>